<comment type="caution">
    <text evidence="1">The sequence shown here is derived from an EMBL/GenBank/DDBJ whole genome shotgun (WGS) entry which is preliminary data.</text>
</comment>
<keyword evidence="2" id="KW-1185">Reference proteome</keyword>
<dbReference type="AlphaFoldDB" id="A0A2A5QPB5"/>
<dbReference type="InterPro" id="IPR006311">
    <property type="entry name" value="TAT_signal"/>
</dbReference>
<dbReference type="RefSeq" id="WP_097382158.1">
    <property type="nucleotide sequence ID" value="NZ_NXNI01000003.1"/>
</dbReference>
<sequence length="230" mass="24774">MTHSDPQTRRRFLRASGATLAAAGSAGLATTTASAQTNSQGILADGVGEGGDFMAFIRGRIDGYGLAGAPETAATLADRLRNEFNANSEHWINYGNWLIDEGGVTALGDTVVGVDVAIDWTRWPTRSESVATTIDAGYDTDTDEFTSLEWRLEEATDPDYQATIKNEAAENGADELAEFRREFIDTDGNGNHEIPSSEYVSHHVGKYSSAIELGKEGRSVLELLLGRVEL</sequence>
<dbReference type="EMBL" id="NXNI01000003">
    <property type="protein sequence ID" value="PCR88691.1"/>
    <property type="molecule type" value="Genomic_DNA"/>
</dbReference>
<reference evidence="1 2" key="1">
    <citation type="submission" date="2017-09" db="EMBL/GenBank/DDBJ databases">
        <title>Genome sequences of Natrinema ejinorence JCM 13890T.</title>
        <authorList>
            <person name="Roh S.W."/>
            <person name="Kim Y.B."/>
            <person name="Kim J.Y."/>
        </authorList>
    </citation>
    <scope>NUCLEOTIDE SEQUENCE [LARGE SCALE GENOMIC DNA]</scope>
    <source>
        <strain evidence="1 2">JCM 13890</strain>
    </source>
</reference>
<gene>
    <name evidence="1" type="ORF">CP557_21930</name>
</gene>
<organism evidence="1 2">
    <name type="scientific">Natrinema ejinorense</name>
    <dbReference type="NCBI Taxonomy" id="373386"/>
    <lineage>
        <taxon>Archaea</taxon>
        <taxon>Methanobacteriati</taxon>
        <taxon>Methanobacteriota</taxon>
        <taxon>Stenosarchaea group</taxon>
        <taxon>Halobacteria</taxon>
        <taxon>Halobacteriales</taxon>
        <taxon>Natrialbaceae</taxon>
        <taxon>Natrinema</taxon>
    </lineage>
</organism>
<evidence type="ECO:0000313" key="2">
    <source>
        <dbReference type="Proteomes" id="UP000219689"/>
    </source>
</evidence>
<name>A0A2A5QPB5_9EURY</name>
<evidence type="ECO:0000313" key="1">
    <source>
        <dbReference type="EMBL" id="PCR88691.1"/>
    </source>
</evidence>
<dbReference type="Proteomes" id="UP000219689">
    <property type="component" value="Unassembled WGS sequence"/>
</dbReference>
<protein>
    <submittedName>
        <fullName evidence="1">Uncharacterized protein</fullName>
    </submittedName>
</protein>
<dbReference type="PROSITE" id="PS51318">
    <property type="entry name" value="TAT"/>
    <property type="match status" value="1"/>
</dbReference>
<proteinExistence type="predicted"/>
<accession>A0A2A5QPB5</accession>
<dbReference type="OrthoDB" id="205659at2157"/>